<dbReference type="AlphaFoldDB" id="A0A1H7HM42"/>
<sequence length="188" mass="18562">MKIDGNMMGPRMSTNLTVNKQTPNNEFGHRVQAGLNAAAGAVSSGVGMATSMIPGGGIVSAAVSSVNTFASGATGSAGTPYAGAVPGGVTGGAPGGVTGGVPSVNTTVGTGGVGIPGTATTGGPNYLGGSSGSVGSEFNGELSSMFTQQKELLKLQTQMQNEQQRYQAISNVLKSRHESAKNSIGNIR</sequence>
<feature type="coiled-coil region" evidence="1">
    <location>
        <begin position="145"/>
        <end position="172"/>
    </location>
</feature>
<dbReference type="Proteomes" id="UP000182719">
    <property type="component" value="Unassembled WGS sequence"/>
</dbReference>
<dbReference type="OrthoDB" id="5519857at2"/>
<evidence type="ECO:0000256" key="1">
    <source>
        <dbReference type="SAM" id="Coils"/>
    </source>
</evidence>
<organism evidence="3 4">
    <name type="scientific">Stigmatella aurantiaca</name>
    <dbReference type="NCBI Taxonomy" id="41"/>
    <lineage>
        <taxon>Bacteria</taxon>
        <taxon>Pseudomonadati</taxon>
        <taxon>Myxococcota</taxon>
        <taxon>Myxococcia</taxon>
        <taxon>Myxococcales</taxon>
        <taxon>Cystobacterineae</taxon>
        <taxon>Archangiaceae</taxon>
        <taxon>Stigmatella</taxon>
    </lineage>
</organism>
<dbReference type="RefSeq" id="WP_075004952.1">
    <property type="nucleotide sequence ID" value="NZ_FOAP01000001.1"/>
</dbReference>
<proteinExistence type="predicted"/>
<protein>
    <submittedName>
        <fullName evidence="3">Uncharacterized protein</fullName>
    </submittedName>
</protein>
<feature type="region of interest" description="Disordered" evidence="2">
    <location>
        <begin position="115"/>
        <end position="134"/>
    </location>
</feature>
<dbReference type="EMBL" id="FOAP01000001">
    <property type="protein sequence ID" value="SEK51394.1"/>
    <property type="molecule type" value="Genomic_DNA"/>
</dbReference>
<keyword evidence="1" id="KW-0175">Coiled coil</keyword>
<keyword evidence="4" id="KW-1185">Reference proteome</keyword>
<reference evidence="4" key="1">
    <citation type="submission" date="2016-10" db="EMBL/GenBank/DDBJ databases">
        <authorList>
            <person name="Varghese N."/>
            <person name="Submissions S."/>
        </authorList>
    </citation>
    <scope>NUCLEOTIDE SEQUENCE [LARGE SCALE GENOMIC DNA]</scope>
    <source>
        <strain evidence="4">DSM 17044</strain>
    </source>
</reference>
<evidence type="ECO:0000313" key="3">
    <source>
        <dbReference type="EMBL" id="SEK51394.1"/>
    </source>
</evidence>
<gene>
    <name evidence="3" type="ORF">SAMN05444354_101760</name>
</gene>
<evidence type="ECO:0000313" key="4">
    <source>
        <dbReference type="Proteomes" id="UP000182719"/>
    </source>
</evidence>
<evidence type="ECO:0000256" key="2">
    <source>
        <dbReference type="SAM" id="MobiDB-lite"/>
    </source>
</evidence>
<name>A0A1H7HM42_STIAU</name>
<accession>A0A1H7HM42</accession>